<feature type="binding site" evidence="4">
    <location>
        <position position="274"/>
    </location>
    <ligand>
        <name>FAD</name>
        <dbReference type="ChEBI" id="CHEBI:57692"/>
    </ligand>
</feature>
<feature type="domain" description="Amine oxidase" evidence="5">
    <location>
        <begin position="56"/>
        <end position="485"/>
    </location>
</feature>
<dbReference type="Pfam" id="PF01593">
    <property type="entry name" value="Amino_oxidase"/>
    <property type="match status" value="1"/>
</dbReference>
<gene>
    <name evidence="6" type="primary">aofH</name>
    <name evidence="6" type="ORF">MHY01S_32470</name>
</gene>
<evidence type="ECO:0000259" key="5">
    <source>
        <dbReference type="Pfam" id="PF01593"/>
    </source>
</evidence>
<feature type="binding site" evidence="4">
    <location>
        <position position="379"/>
    </location>
    <ligand>
        <name>substrate</name>
    </ligand>
</feature>
<dbReference type="Gene3D" id="3.90.660.10">
    <property type="match status" value="1"/>
</dbReference>
<dbReference type="EMBL" id="BJXL01000170">
    <property type="protein sequence ID" value="GEM85081.1"/>
    <property type="molecule type" value="Genomic_DNA"/>
</dbReference>
<evidence type="ECO:0000313" key="6">
    <source>
        <dbReference type="EMBL" id="GEM85081.1"/>
    </source>
</evidence>
<dbReference type="AlphaFoldDB" id="A0A511R637"/>
<dbReference type="InterPro" id="IPR050703">
    <property type="entry name" value="Flavin_MAO"/>
</dbReference>
<sequence length="490" mass="53558">MGRENISPMLHLRQKVCVRWFLHRYLAFELSPSHVWNGPIFYPETMTDVLVVGAGFAGMVAARELLRRGYRVVVLEARDRVGGRVLGGQVGGLRVDFGGTWRGPHQTALDALAAEFGVGRIPQYATGRRVLEIGGQRKTYRGLVPPVGLRAAWQTGKAIAQLNQMARKLPQEAPWQAPVAATWDAQTVADWQAGVSSEAARRLFDVATRAILCAEPQEVSLLYFLAYIRAAGSLESLAEVKNGAQQDRLEGGMHGLAQKLGESLGESLVLSSPVQSIVQETDSVTVHAESGRWQARRVIVAVPPLLAAEIAFSPPLPDRRRQLQVSMPMGSVIKCFAAYAKPFWRAQGLSGEAISDSAVVSPVFDLSPPDGSLGILVGFIDGAMARMWSAKTLEERRAEFVRCMVRFFGPEAAHPLDYADHDWTKEPWSRGCYEGYMPPQVMTRYGAALREPVGLIHWAGTETATVWTGYVEGAIRSGQRAAQEVAVTLG</sequence>
<dbReference type="SUPFAM" id="SSF51905">
    <property type="entry name" value="FAD/NAD(P)-binding domain"/>
    <property type="match status" value="1"/>
</dbReference>
<dbReference type="InterPro" id="IPR036188">
    <property type="entry name" value="FAD/NAD-bd_sf"/>
</dbReference>
<reference evidence="6 7" key="1">
    <citation type="submission" date="2019-07" db="EMBL/GenBank/DDBJ databases">
        <title>Whole genome shotgun sequence of Meiothermus hypogaeus NBRC 106114.</title>
        <authorList>
            <person name="Hosoyama A."/>
            <person name="Uohara A."/>
            <person name="Ohji S."/>
            <person name="Ichikawa N."/>
        </authorList>
    </citation>
    <scope>NUCLEOTIDE SEQUENCE [LARGE SCALE GENOMIC DNA]</scope>
    <source>
        <strain evidence="6 7">NBRC 106114</strain>
    </source>
</reference>
<evidence type="ECO:0000256" key="2">
    <source>
        <dbReference type="ARBA" id="ARBA00005995"/>
    </source>
</evidence>
<accession>A0A511R637</accession>
<dbReference type="PANTHER" id="PTHR43563">
    <property type="entry name" value="AMINE OXIDASE"/>
    <property type="match status" value="1"/>
</dbReference>
<protein>
    <submittedName>
        <fullName evidence="6">Putative flavin-containing monoamine oxidase AofH</fullName>
    </submittedName>
</protein>
<feature type="binding site" evidence="4">
    <location>
        <begin position="76"/>
        <end position="77"/>
    </location>
    <ligand>
        <name>FAD</name>
        <dbReference type="ChEBI" id="CHEBI:57692"/>
    </ligand>
</feature>
<organism evidence="6 7">
    <name type="scientific">Meiothermus hypogaeus NBRC 106114</name>
    <dbReference type="NCBI Taxonomy" id="1227553"/>
    <lineage>
        <taxon>Bacteria</taxon>
        <taxon>Thermotogati</taxon>
        <taxon>Deinococcota</taxon>
        <taxon>Deinococci</taxon>
        <taxon>Thermales</taxon>
        <taxon>Thermaceae</taxon>
        <taxon>Meiothermus</taxon>
    </lineage>
</organism>
<evidence type="ECO:0000313" key="7">
    <source>
        <dbReference type="Proteomes" id="UP000321197"/>
    </source>
</evidence>
<dbReference type="PANTHER" id="PTHR43563:SF1">
    <property type="entry name" value="AMINE OXIDASE [FLAVIN-CONTAINING] B"/>
    <property type="match status" value="1"/>
</dbReference>
<dbReference type="SUPFAM" id="SSF54373">
    <property type="entry name" value="FAD-linked reductases, C-terminal domain"/>
    <property type="match status" value="1"/>
</dbReference>
<dbReference type="Proteomes" id="UP000321197">
    <property type="component" value="Unassembled WGS sequence"/>
</dbReference>
<proteinExistence type="inferred from homology"/>
<feature type="binding site" evidence="4">
    <location>
        <position position="462"/>
    </location>
    <ligand>
        <name>FAD</name>
        <dbReference type="ChEBI" id="CHEBI:57692"/>
    </ligand>
</feature>
<dbReference type="InterPro" id="IPR002937">
    <property type="entry name" value="Amino_oxidase"/>
</dbReference>
<dbReference type="PRINTS" id="PR00757">
    <property type="entry name" value="AMINEOXDASEF"/>
</dbReference>
<dbReference type="InterPro" id="IPR001613">
    <property type="entry name" value="Flavin_amine_oxidase"/>
</dbReference>
<comment type="caution">
    <text evidence="6">The sequence shown here is derived from an EMBL/GenBank/DDBJ whole genome shotgun (WGS) entry which is preliminary data.</text>
</comment>
<evidence type="ECO:0000256" key="1">
    <source>
        <dbReference type="ARBA" id="ARBA00001974"/>
    </source>
</evidence>
<comment type="cofactor">
    <cofactor evidence="1">
        <name>FAD</name>
        <dbReference type="ChEBI" id="CHEBI:57692"/>
    </cofactor>
</comment>
<dbReference type="GO" id="GO:0016491">
    <property type="term" value="F:oxidoreductase activity"/>
    <property type="evidence" value="ECO:0007669"/>
    <property type="project" value="UniProtKB-KW"/>
</dbReference>
<dbReference type="Gene3D" id="1.10.405.10">
    <property type="entry name" value="Guanine Nucleotide Dissociation Inhibitor, domain 1"/>
    <property type="match status" value="1"/>
</dbReference>
<dbReference type="Gene3D" id="3.50.50.60">
    <property type="entry name" value="FAD/NAD(P)-binding domain"/>
    <property type="match status" value="1"/>
</dbReference>
<keyword evidence="3" id="KW-0560">Oxidoreductase</keyword>
<comment type="similarity">
    <text evidence="2">Belongs to the flavin monoamine oxidase family.</text>
</comment>
<evidence type="ECO:0000256" key="3">
    <source>
        <dbReference type="ARBA" id="ARBA00023002"/>
    </source>
</evidence>
<evidence type="ECO:0000256" key="4">
    <source>
        <dbReference type="PIRSR" id="PIRSR601613-1"/>
    </source>
</evidence>
<name>A0A511R637_9DEIN</name>